<dbReference type="Pfam" id="PF10067">
    <property type="entry name" value="DUF2306"/>
    <property type="match status" value="1"/>
</dbReference>
<keyword evidence="1" id="KW-0812">Transmembrane</keyword>
<dbReference type="RefSeq" id="WP_313986353.1">
    <property type="nucleotide sequence ID" value="NZ_JASJOS010000016.1"/>
</dbReference>
<organism evidence="2 3">
    <name type="scientific">Xanthocytophaga flava</name>
    <dbReference type="NCBI Taxonomy" id="3048013"/>
    <lineage>
        <taxon>Bacteria</taxon>
        <taxon>Pseudomonadati</taxon>
        <taxon>Bacteroidota</taxon>
        <taxon>Cytophagia</taxon>
        <taxon>Cytophagales</taxon>
        <taxon>Rhodocytophagaceae</taxon>
        <taxon>Xanthocytophaga</taxon>
    </lineage>
</organism>
<accession>A0AAE3UAH2</accession>
<keyword evidence="1" id="KW-0472">Membrane</keyword>
<reference evidence="2" key="1">
    <citation type="submission" date="2023-05" db="EMBL/GenBank/DDBJ databases">
        <authorList>
            <person name="Zhang X."/>
        </authorList>
    </citation>
    <scope>NUCLEOTIDE SEQUENCE</scope>
    <source>
        <strain evidence="2">YF14B1</strain>
    </source>
</reference>
<feature type="transmembrane region" description="Helical" evidence="1">
    <location>
        <begin position="183"/>
        <end position="203"/>
    </location>
</feature>
<gene>
    <name evidence="2" type="ORF">QNI16_29705</name>
</gene>
<dbReference type="InterPro" id="IPR018750">
    <property type="entry name" value="DUF2306_membrane"/>
</dbReference>
<feature type="transmembrane region" description="Helical" evidence="1">
    <location>
        <begin position="153"/>
        <end position="177"/>
    </location>
</feature>
<feature type="transmembrane region" description="Helical" evidence="1">
    <location>
        <begin position="90"/>
        <end position="107"/>
    </location>
</feature>
<evidence type="ECO:0000256" key="1">
    <source>
        <dbReference type="SAM" id="Phobius"/>
    </source>
</evidence>
<feature type="transmembrane region" description="Helical" evidence="1">
    <location>
        <begin position="113"/>
        <end position="133"/>
    </location>
</feature>
<dbReference type="AlphaFoldDB" id="A0AAE3UAH2"/>
<dbReference type="EMBL" id="JASJOS010000016">
    <property type="protein sequence ID" value="MDJ1484712.1"/>
    <property type="molecule type" value="Genomic_DNA"/>
</dbReference>
<comment type="caution">
    <text evidence="2">The sequence shown here is derived from an EMBL/GenBank/DDBJ whole genome shotgun (WGS) entry which is preliminary data.</text>
</comment>
<keyword evidence="1" id="KW-1133">Transmembrane helix</keyword>
<dbReference type="Proteomes" id="UP001241110">
    <property type="component" value="Unassembled WGS sequence"/>
</dbReference>
<feature type="transmembrane region" description="Helical" evidence="1">
    <location>
        <begin position="12"/>
        <end position="29"/>
    </location>
</feature>
<evidence type="ECO:0000313" key="3">
    <source>
        <dbReference type="Proteomes" id="UP001241110"/>
    </source>
</evidence>
<proteinExistence type="predicted"/>
<protein>
    <submittedName>
        <fullName evidence="2">DUF2306 domain-containing protein</fullName>
    </submittedName>
</protein>
<sequence length="213" mass="24153">MKTFSLRPLLKGLMIFLSVGIAAYAFSYFTFKEQNLLASKAKELLASVFYRTSFYVHAGFGAIALLIGGWQFIKRFRRRYTALHRNAGKVYVIAVMLSSLAGLIIAFNANGGIVPVTGFLSLAILWLITDIQAYQTIRGGDVKGHEQWMIRNYALTFAAVTLRLWIPVLQIFFKLTFLEAYQIVAWLCWIPNMLVAEAIIYSLRKPKLQLAEK</sequence>
<name>A0AAE3UAH2_9BACT</name>
<evidence type="ECO:0000313" key="2">
    <source>
        <dbReference type="EMBL" id="MDJ1484712.1"/>
    </source>
</evidence>
<feature type="transmembrane region" description="Helical" evidence="1">
    <location>
        <begin position="49"/>
        <end position="70"/>
    </location>
</feature>